<evidence type="ECO:0000313" key="8">
    <source>
        <dbReference type="Proteomes" id="UP001183643"/>
    </source>
</evidence>
<keyword evidence="4" id="KW-0175">Coiled coil</keyword>
<comment type="similarity">
    <text evidence="1">Belongs to the SMC family. SbcC subfamily.</text>
</comment>
<dbReference type="GO" id="GO:0004527">
    <property type="term" value="F:exonuclease activity"/>
    <property type="evidence" value="ECO:0007669"/>
    <property type="project" value="UniProtKB-KW"/>
</dbReference>
<dbReference type="PANTHER" id="PTHR32114">
    <property type="entry name" value="ABC TRANSPORTER ABCH.3"/>
    <property type="match status" value="1"/>
</dbReference>
<feature type="region of interest" description="Disordered" evidence="5">
    <location>
        <begin position="437"/>
        <end position="458"/>
    </location>
</feature>
<dbReference type="GO" id="GO:0006302">
    <property type="term" value="P:double-strand break repair"/>
    <property type="evidence" value="ECO:0007669"/>
    <property type="project" value="InterPro"/>
</dbReference>
<organism evidence="7 8">
    <name type="scientific">Catenuloplanes atrovinosus</name>
    <dbReference type="NCBI Taxonomy" id="137266"/>
    <lineage>
        <taxon>Bacteria</taxon>
        <taxon>Bacillati</taxon>
        <taxon>Actinomycetota</taxon>
        <taxon>Actinomycetes</taxon>
        <taxon>Micromonosporales</taxon>
        <taxon>Micromonosporaceae</taxon>
        <taxon>Catenuloplanes</taxon>
    </lineage>
</organism>
<dbReference type="Pfam" id="PF13558">
    <property type="entry name" value="SbcC_Walker_B"/>
    <property type="match status" value="1"/>
</dbReference>
<accession>A0AAE4C780</accession>
<dbReference type="Proteomes" id="UP001183643">
    <property type="component" value="Unassembled WGS sequence"/>
</dbReference>
<dbReference type="SUPFAM" id="SSF52540">
    <property type="entry name" value="P-loop containing nucleoside triphosphate hydrolases"/>
    <property type="match status" value="1"/>
</dbReference>
<feature type="compositionally biased region" description="Low complexity" evidence="5">
    <location>
        <begin position="442"/>
        <end position="458"/>
    </location>
</feature>
<evidence type="ECO:0000259" key="6">
    <source>
        <dbReference type="Pfam" id="PF13476"/>
    </source>
</evidence>
<dbReference type="RefSeq" id="WP_310362101.1">
    <property type="nucleotide sequence ID" value="NZ_JAVDYB010000001.1"/>
</dbReference>
<reference evidence="7" key="1">
    <citation type="submission" date="2023-07" db="EMBL/GenBank/DDBJ databases">
        <title>Sequencing the genomes of 1000 actinobacteria strains.</title>
        <authorList>
            <person name="Klenk H.-P."/>
        </authorList>
    </citation>
    <scope>NUCLEOTIDE SEQUENCE</scope>
    <source>
        <strain evidence="7">DSM 44707</strain>
    </source>
</reference>
<feature type="coiled-coil region" evidence="4">
    <location>
        <begin position="675"/>
        <end position="705"/>
    </location>
</feature>
<dbReference type="InterPro" id="IPR038729">
    <property type="entry name" value="Rad50/SbcC_AAA"/>
</dbReference>
<comment type="caution">
    <text evidence="7">The sequence shown here is derived from an EMBL/GenBank/DDBJ whole genome shotgun (WGS) entry which is preliminary data.</text>
</comment>
<dbReference type="GO" id="GO:0016887">
    <property type="term" value="F:ATP hydrolysis activity"/>
    <property type="evidence" value="ECO:0007669"/>
    <property type="project" value="InterPro"/>
</dbReference>
<dbReference type="PANTHER" id="PTHR32114:SF2">
    <property type="entry name" value="ABC TRANSPORTER ABCH.3"/>
    <property type="match status" value="1"/>
</dbReference>
<sequence>MRPLRLDMSGFTVFREQTTVDFTDADFFALVGPTGSGKSTVLDAITFALYGQVPRWGTARGIVNALSPSAVEARVRLVFESANERYVATRVVRRDGKGRVTTSGAGLQLMPRGFDVTKLDTGLSPEDLGEVLAGTPAEMDKAVQEAVGLPYEQFTTCVVLPQGQFADFLHAKPATRQQILVNLLDLGVYEEVQRRATARAGAADAKLSAVDQLLSGLDDTDDAHLAAAADHLDRVIELAEGVEAALPDLRAAASRTEAATVALATLDAEIAKLRGVRAPADVTAIAGAAASARATAAETVTAVHAAEEQEEKVRGEVAGSGDPAALRLLLEAHADLDKLTAQAAELTAMLASAESEHGTAAASVATARAEHERATAALEAARQAYQDAQNADRATALRLHLTVGDACPVCAQPVTALPVESPAGFAVPVDGAGRAIDGGRARAGAPRPRAGAAAGQPDAAAQRAAGRSAVAAAEAEGKTARAAADRAATLVTEREQAARELERTLDRARARHDDLQLRLKATTEKVAGSPGPAALRRELDEIAALRTKLDAAGAAVRRAREAQRRAQAEADRAEQRLRAAWQGFDAARDTVAPFGPPAPDRDDVAAAWTGLAGWAAEQVARRADARTAAEAELRAARDGADDVHLRIQGLFEGVGLSAPAKRGEAEYLRAAAVATERAEGALRRIEERREQAAELREQRAAHERAGRVAKTLAGHLRANNFERWLLEEALDLLVDGGSRILRELSGGQYELVHDKGEFWVVDHHDAGLRRGVRTLSGGETFQASLALALALSEQLSGMSTTAASLESIVLDEGFGTLDAATLDSVAATLENLAARGDRMVGVVTHVGALAERIPVRFEVRKDARSARVTRSGL</sequence>
<evidence type="ECO:0000256" key="1">
    <source>
        <dbReference type="ARBA" id="ARBA00006930"/>
    </source>
</evidence>
<feature type="coiled-coil region" evidence="4">
    <location>
        <begin position="329"/>
        <end position="391"/>
    </location>
</feature>
<dbReference type="Gene3D" id="3.40.50.300">
    <property type="entry name" value="P-loop containing nucleotide triphosphate hydrolases"/>
    <property type="match status" value="2"/>
</dbReference>
<evidence type="ECO:0000256" key="5">
    <source>
        <dbReference type="SAM" id="MobiDB-lite"/>
    </source>
</evidence>
<keyword evidence="7" id="KW-0378">Hydrolase</keyword>
<keyword evidence="8" id="KW-1185">Reference proteome</keyword>
<evidence type="ECO:0000313" key="7">
    <source>
        <dbReference type="EMBL" id="MDR7273568.1"/>
    </source>
</evidence>
<dbReference type="EMBL" id="JAVDYB010000001">
    <property type="protein sequence ID" value="MDR7273568.1"/>
    <property type="molecule type" value="Genomic_DNA"/>
</dbReference>
<feature type="domain" description="Rad50/SbcC-type AAA" evidence="6">
    <location>
        <begin position="5"/>
        <end position="186"/>
    </location>
</feature>
<dbReference type="InterPro" id="IPR027417">
    <property type="entry name" value="P-loop_NTPase"/>
</dbReference>
<dbReference type="AlphaFoldDB" id="A0AAE4C780"/>
<evidence type="ECO:0000256" key="2">
    <source>
        <dbReference type="ARBA" id="ARBA00011322"/>
    </source>
</evidence>
<gene>
    <name evidence="7" type="ORF">J2S41_000346</name>
</gene>
<feature type="coiled-coil region" evidence="4">
    <location>
        <begin position="487"/>
        <end position="576"/>
    </location>
</feature>
<keyword evidence="7" id="KW-0269">Exonuclease</keyword>
<protein>
    <recommendedName>
        <fullName evidence="3">Nuclease SbcCD subunit C</fullName>
    </recommendedName>
</protein>
<name>A0AAE4C780_9ACTN</name>
<proteinExistence type="inferred from homology"/>
<evidence type="ECO:0000256" key="4">
    <source>
        <dbReference type="SAM" id="Coils"/>
    </source>
</evidence>
<keyword evidence="7" id="KW-0540">Nuclease</keyword>
<dbReference type="Pfam" id="PF13476">
    <property type="entry name" value="AAA_23"/>
    <property type="match status" value="1"/>
</dbReference>
<evidence type="ECO:0000256" key="3">
    <source>
        <dbReference type="ARBA" id="ARBA00013368"/>
    </source>
</evidence>
<comment type="subunit">
    <text evidence="2">Heterodimer of SbcC and SbcD.</text>
</comment>